<dbReference type="Proteomes" id="UP000241690">
    <property type="component" value="Unassembled WGS sequence"/>
</dbReference>
<organism evidence="2 3">
    <name type="scientific">Trichoderma harzianum CBS 226.95</name>
    <dbReference type="NCBI Taxonomy" id="983964"/>
    <lineage>
        <taxon>Eukaryota</taxon>
        <taxon>Fungi</taxon>
        <taxon>Dikarya</taxon>
        <taxon>Ascomycota</taxon>
        <taxon>Pezizomycotina</taxon>
        <taxon>Sordariomycetes</taxon>
        <taxon>Hypocreomycetidae</taxon>
        <taxon>Hypocreales</taxon>
        <taxon>Hypocreaceae</taxon>
        <taxon>Trichoderma</taxon>
    </lineage>
</organism>
<accession>A0A2T4APU3</accession>
<feature type="region of interest" description="Disordered" evidence="1">
    <location>
        <begin position="90"/>
        <end position="109"/>
    </location>
</feature>
<reference evidence="2 3" key="1">
    <citation type="submission" date="2016-07" db="EMBL/GenBank/DDBJ databases">
        <title>Multiple horizontal gene transfer events from other fungi enriched the ability of initially mycotrophic Trichoderma (Ascomycota) to feed on dead plant biomass.</title>
        <authorList>
            <consortium name="DOE Joint Genome Institute"/>
            <person name="Aerts A."/>
            <person name="Atanasova L."/>
            <person name="Chenthamara K."/>
            <person name="Zhang J."/>
            <person name="Grujic M."/>
            <person name="Henrissat B."/>
            <person name="Kuo A."/>
            <person name="Salamov A."/>
            <person name="Lipzen A."/>
            <person name="Labutti K."/>
            <person name="Barry K."/>
            <person name="Miao Y."/>
            <person name="Rahimi M.J."/>
            <person name="Shen Q."/>
            <person name="Grigoriev I.V."/>
            <person name="Kubicek C.P."/>
            <person name="Druzhinina I.S."/>
        </authorList>
    </citation>
    <scope>NUCLEOTIDE SEQUENCE [LARGE SCALE GENOMIC DNA]</scope>
    <source>
        <strain evidence="2 3">CBS 226.95</strain>
    </source>
</reference>
<evidence type="ECO:0000313" key="2">
    <source>
        <dbReference type="EMBL" id="PTB59086.1"/>
    </source>
</evidence>
<keyword evidence="3" id="KW-1185">Reference proteome</keyword>
<evidence type="ECO:0000313" key="3">
    <source>
        <dbReference type="Proteomes" id="UP000241690"/>
    </source>
</evidence>
<sequence>MADTPGRTRSVSCEYARLSPEVTLQYKSGFFAINFLIRQMDSPSYRAHAPVNTLLGRSLSDTTRQEAQSARLCHHALNTQRNKNARSLIMNPTPTKRAGVTGPSQIDDEPGQRLAGSCWSLAHATYATNHTPGVAGTLSALAVILLNTTTMVR</sequence>
<protein>
    <submittedName>
        <fullName evidence="2">Uncharacterized protein</fullName>
    </submittedName>
</protein>
<name>A0A2T4APU3_TRIHA</name>
<evidence type="ECO:0000256" key="1">
    <source>
        <dbReference type="SAM" id="MobiDB-lite"/>
    </source>
</evidence>
<dbReference type="GeneID" id="36622682"/>
<dbReference type="AlphaFoldDB" id="A0A2T4APU3"/>
<dbReference type="RefSeq" id="XP_024778763.1">
    <property type="nucleotide sequence ID" value="XM_024914117.1"/>
</dbReference>
<gene>
    <name evidence="2" type="ORF">M431DRAFT_294700</name>
</gene>
<proteinExistence type="predicted"/>
<dbReference type="EMBL" id="KZ679676">
    <property type="protein sequence ID" value="PTB59086.1"/>
    <property type="molecule type" value="Genomic_DNA"/>
</dbReference>